<evidence type="ECO:0008006" key="2">
    <source>
        <dbReference type="Google" id="ProtNLM"/>
    </source>
</evidence>
<dbReference type="RefSeq" id="WP_139386051.1">
    <property type="nucleotide sequence ID" value="NZ_MXLQ01000027.1"/>
</dbReference>
<accession>A0A754BCA7</accession>
<reference evidence="1" key="2">
    <citation type="submission" date="2020-02" db="EMBL/GenBank/DDBJ databases">
        <authorList>
            <consortium name="NCBI Pathogen Detection Project"/>
        </authorList>
    </citation>
    <scope>NUCLEOTIDE SEQUENCE</scope>
    <source>
        <strain evidence="1">MA.MZ045</strain>
    </source>
</reference>
<reference evidence="1" key="1">
    <citation type="journal article" date="2018" name="Genome Biol.">
        <title>SKESA: strategic k-mer extension for scrupulous assemblies.</title>
        <authorList>
            <person name="Souvorov A."/>
            <person name="Agarwala R."/>
            <person name="Lipman D.J."/>
        </authorList>
    </citation>
    <scope>NUCLEOTIDE SEQUENCE</scope>
    <source>
        <strain evidence="1">MA.MZ045</strain>
    </source>
</reference>
<organism evidence="1">
    <name type="scientific">Salmonella enterica</name>
    <name type="common">Salmonella choleraesuis</name>
    <dbReference type="NCBI Taxonomy" id="28901"/>
    <lineage>
        <taxon>Bacteria</taxon>
        <taxon>Pseudomonadati</taxon>
        <taxon>Pseudomonadota</taxon>
        <taxon>Gammaproteobacteria</taxon>
        <taxon>Enterobacterales</taxon>
        <taxon>Enterobacteriaceae</taxon>
        <taxon>Salmonella</taxon>
    </lineage>
</organism>
<sequence length="307" mass="33376">MRQRIAIVGGGVTAGIAAHLLTTLGETTLIQPDAAPLSCMPEIVPRQPFFTVFGKGRESEWITEIAPSLTEVSWRCGTNIRSIRLASTDDFLVYDKGRLAALLLDNAPVSQRIIKKIPEIAELEGFNRILDCRGFSAVKNDPAYQYRDVRAAHTACRYLVAHTSSENYGGIMRFWTEIAPSGKQRTFFQVPVSTGRVALGCSCSPDDLLSDTELRAAMEQEGIMPVSEAVLFSGAVVPQPSTMQCSIEHVTPLGDASTLPCPLTEYGMLKALSQIVVLSGGKPLPDSVLQRSLSENVDPHLPQELFS</sequence>
<proteinExistence type="predicted"/>
<protein>
    <recommendedName>
        <fullName evidence="2">FAD-dependent oxidoreductase</fullName>
    </recommendedName>
</protein>
<name>A0A754BCA7_SALER</name>
<dbReference type="AlphaFoldDB" id="A0A754BCA7"/>
<dbReference type="EMBL" id="DAAWNC010000020">
    <property type="protein sequence ID" value="HAF8580912.1"/>
    <property type="molecule type" value="Genomic_DNA"/>
</dbReference>
<evidence type="ECO:0000313" key="1">
    <source>
        <dbReference type="EMBL" id="HAF8580912.1"/>
    </source>
</evidence>
<gene>
    <name evidence="1" type="ORF">G5T75_004895</name>
</gene>
<comment type="caution">
    <text evidence="1">The sequence shown here is derived from an EMBL/GenBank/DDBJ whole genome shotgun (WGS) entry which is preliminary data.</text>
</comment>
<dbReference type="InterPro" id="IPR036188">
    <property type="entry name" value="FAD/NAD-bd_sf"/>
</dbReference>
<dbReference type="SUPFAM" id="SSF51905">
    <property type="entry name" value="FAD/NAD(P)-binding domain"/>
    <property type="match status" value="1"/>
</dbReference>